<evidence type="ECO:0000256" key="4">
    <source>
        <dbReference type="ARBA" id="ARBA00022553"/>
    </source>
</evidence>
<dbReference type="SUPFAM" id="SSF47384">
    <property type="entry name" value="Homodimeric domain of signal transducing histidine kinase"/>
    <property type="match status" value="1"/>
</dbReference>
<evidence type="ECO:0000256" key="10">
    <source>
        <dbReference type="SAM" id="Phobius"/>
    </source>
</evidence>
<dbReference type="Pfam" id="PF02518">
    <property type="entry name" value="HATPase_c"/>
    <property type="match status" value="1"/>
</dbReference>
<keyword evidence="13" id="KW-1185">Reference proteome</keyword>
<dbReference type="InterPro" id="IPR050428">
    <property type="entry name" value="TCS_sensor_his_kinase"/>
</dbReference>
<dbReference type="GO" id="GO:0016301">
    <property type="term" value="F:kinase activity"/>
    <property type="evidence" value="ECO:0007669"/>
    <property type="project" value="UniProtKB-KW"/>
</dbReference>
<proteinExistence type="predicted"/>
<gene>
    <name evidence="12" type="ORF">SADO_07052</name>
</gene>
<dbReference type="PROSITE" id="PS50109">
    <property type="entry name" value="HIS_KIN"/>
    <property type="match status" value="1"/>
</dbReference>
<dbReference type="Gene3D" id="3.30.565.10">
    <property type="entry name" value="Histidine kinase-like ATPase, C-terminal domain"/>
    <property type="match status" value="1"/>
</dbReference>
<evidence type="ECO:0000256" key="5">
    <source>
        <dbReference type="ARBA" id="ARBA00022679"/>
    </source>
</evidence>
<reference evidence="12 13" key="1">
    <citation type="submission" date="2013-03" db="EMBL/GenBank/DDBJ databases">
        <title>Salinisphaera dokdonensis CL-ES53 Genome Sequencing.</title>
        <authorList>
            <person name="Li C."/>
            <person name="Lai Q."/>
            <person name="Shao Z."/>
        </authorList>
    </citation>
    <scope>NUCLEOTIDE SEQUENCE [LARGE SCALE GENOMIC DNA]</scope>
    <source>
        <strain evidence="12 13">CL-ES53</strain>
    </source>
</reference>
<protein>
    <recommendedName>
        <fullName evidence="3">histidine kinase</fullName>
        <ecNumber evidence="3">2.7.13.3</ecNumber>
    </recommendedName>
</protein>
<organism evidence="12 13">
    <name type="scientific">Salinisphaera dokdonensis CL-ES53</name>
    <dbReference type="NCBI Taxonomy" id="1304272"/>
    <lineage>
        <taxon>Bacteria</taxon>
        <taxon>Pseudomonadati</taxon>
        <taxon>Pseudomonadota</taxon>
        <taxon>Gammaproteobacteria</taxon>
        <taxon>Salinisphaerales</taxon>
        <taxon>Salinisphaeraceae</taxon>
        <taxon>Salinisphaera</taxon>
    </lineage>
</organism>
<keyword evidence="5" id="KW-0808">Transferase</keyword>
<evidence type="ECO:0000313" key="13">
    <source>
        <dbReference type="Proteomes" id="UP001460888"/>
    </source>
</evidence>
<dbReference type="InterPro" id="IPR036097">
    <property type="entry name" value="HisK_dim/P_sf"/>
</dbReference>
<keyword evidence="6 10" id="KW-0812">Transmembrane</keyword>
<evidence type="ECO:0000313" key="12">
    <source>
        <dbReference type="EMBL" id="MES1928993.1"/>
    </source>
</evidence>
<feature type="transmembrane region" description="Helical" evidence="10">
    <location>
        <begin position="16"/>
        <end position="36"/>
    </location>
</feature>
<name>A0ABV2AZE8_9GAMM</name>
<dbReference type="CDD" id="cd00082">
    <property type="entry name" value="HisKA"/>
    <property type="match status" value="1"/>
</dbReference>
<dbReference type="PANTHER" id="PTHR45436">
    <property type="entry name" value="SENSOR HISTIDINE KINASE YKOH"/>
    <property type="match status" value="1"/>
</dbReference>
<keyword evidence="4" id="KW-0597">Phosphoprotein</keyword>
<dbReference type="PANTHER" id="PTHR45436:SF16">
    <property type="entry name" value="HISTIDINE KINASE"/>
    <property type="match status" value="1"/>
</dbReference>
<dbReference type="InterPro" id="IPR003594">
    <property type="entry name" value="HATPase_dom"/>
</dbReference>
<dbReference type="InterPro" id="IPR003661">
    <property type="entry name" value="HisK_dim/P_dom"/>
</dbReference>
<dbReference type="Pfam" id="PF00512">
    <property type="entry name" value="HisKA"/>
    <property type="match status" value="1"/>
</dbReference>
<dbReference type="RefSeq" id="WP_353110467.1">
    <property type="nucleotide sequence ID" value="NZ_APND01000002.1"/>
</dbReference>
<sequence>MSRSRLLPRLGLRPRFLLAMLALVFVVLGGFVYAVSEFLDVLEDDMIHGELSRDMDRIAALYERDPALLQVTEPGLQVFVVPRGDTASLPPSLAHLPDGRSHEVEVPGAEYEYGATRRDIGDKSLYLLLDLTPVERLEKELIGVAWVVGLGALFLAVTLALWLSQLVMRPVRGLAERVSRVVPGQQRPQLRIATGDRQLDVIVEAFDSVLDRFDAFVAREQAFTEDASHELRTPLATAISSIDLLAGDDSLSTKSRTRLMRARSATARMHELIESLLLFAREETDERCITPVSPVVREAIAMQQEMFAGAAQPCPEIVFDARGEAEVSAPASMLLSVVNNLLRNAIEHGGTVRIDIVLDRGCLTIRDHGKGIAPAALSRLFDRRFRGAHSRGQGLGLYLVKRISERFGWTVDVSSTLGTGTRFDLRFH</sequence>
<dbReference type="SMART" id="SM00388">
    <property type="entry name" value="HisKA"/>
    <property type="match status" value="1"/>
</dbReference>
<feature type="transmembrane region" description="Helical" evidence="10">
    <location>
        <begin position="141"/>
        <end position="163"/>
    </location>
</feature>
<keyword evidence="9 10" id="KW-0472">Membrane</keyword>
<dbReference type="InterPro" id="IPR005467">
    <property type="entry name" value="His_kinase_dom"/>
</dbReference>
<keyword evidence="8 10" id="KW-1133">Transmembrane helix</keyword>
<comment type="subcellular location">
    <subcellularLocation>
        <location evidence="2">Membrane</location>
    </subcellularLocation>
</comment>
<dbReference type="Proteomes" id="UP001460888">
    <property type="component" value="Unassembled WGS sequence"/>
</dbReference>
<dbReference type="InterPro" id="IPR004358">
    <property type="entry name" value="Sig_transdc_His_kin-like_C"/>
</dbReference>
<dbReference type="EMBL" id="APND01000002">
    <property type="protein sequence ID" value="MES1928993.1"/>
    <property type="molecule type" value="Genomic_DNA"/>
</dbReference>
<dbReference type="SUPFAM" id="SSF55874">
    <property type="entry name" value="ATPase domain of HSP90 chaperone/DNA topoisomerase II/histidine kinase"/>
    <property type="match status" value="1"/>
</dbReference>
<dbReference type="InterPro" id="IPR036890">
    <property type="entry name" value="HATPase_C_sf"/>
</dbReference>
<evidence type="ECO:0000256" key="2">
    <source>
        <dbReference type="ARBA" id="ARBA00004370"/>
    </source>
</evidence>
<dbReference type="SMART" id="SM00387">
    <property type="entry name" value="HATPase_c"/>
    <property type="match status" value="1"/>
</dbReference>
<evidence type="ECO:0000259" key="11">
    <source>
        <dbReference type="PROSITE" id="PS50109"/>
    </source>
</evidence>
<evidence type="ECO:0000256" key="1">
    <source>
        <dbReference type="ARBA" id="ARBA00000085"/>
    </source>
</evidence>
<evidence type="ECO:0000256" key="7">
    <source>
        <dbReference type="ARBA" id="ARBA00022777"/>
    </source>
</evidence>
<feature type="domain" description="Histidine kinase" evidence="11">
    <location>
        <begin position="226"/>
        <end position="428"/>
    </location>
</feature>
<evidence type="ECO:0000256" key="3">
    <source>
        <dbReference type="ARBA" id="ARBA00012438"/>
    </source>
</evidence>
<evidence type="ECO:0000256" key="6">
    <source>
        <dbReference type="ARBA" id="ARBA00022692"/>
    </source>
</evidence>
<dbReference type="Gene3D" id="1.10.287.130">
    <property type="match status" value="1"/>
</dbReference>
<evidence type="ECO:0000256" key="9">
    <source>
        <dbReference type="ARBA" id="ARBA00023136"/>
    </source>
</evidence>
<comment type="caution">
    <text evidence="12">The sequence shown here is derived from an EMBL/GenBank/DDBJ whole genome shotgun (WGS) entry which is preliminary data.</text>
</comment>
<evidence type="ECO:0000256" key="8">
    <source>
        <dbReference type="ARBA" id="ARBA00022989"/>
    </source>
</evidence>
<keyword evidence="7 12" id="KW-0418">Kinase</keyword>
<dbReference type="PRINTS" id="PR00344">
    <property type="entry name" value="BCTRLSENSOR"/>
</dbReference>
<dbReference type="EC" id="2.7.13.3" evidence="3"/>
<accession>A0ABV2AZE8</accession>
<comment type="catalytic activity">
    <reaction evidence="1">
        <text>ATP + protein L-histidine = ADP + protein N-phospho-L-histidine.</text>
        <dbReference type="EC" id="2.7.13.3"/>
    </reaction>
</comment>